<feature type="compositionally biased region" description="Polar residues" evidence="1">
    <location>
        <begin position="16"/>
        <end position="25"/>
    </location>
</feature>
<dbReference type="AlphaFoldDB" id="A0AA48QXC6"/>
<sequence>MSWFPSSPPPPKSTDDATLSSSGFSESIPEYDVPETTKGAVDTLHDAAAPETPPAPKIRTLEDLRRLNRRATQNGMYAGVFGGGVLGPRG</sequence>
<organism evidence="2 3">
    <name type="scientific">Cutaneotrichosporon cavernicola</name>
    <dbReference type="NCBI Taxonomy" id="279322"/>
    <lineage>
        <taxon>Eukaryota</taxon>
        <taxon>Fungi</taxon>
        <taxon>Dikarya</taxon>
        <taxon>Basidiomycota</taxon>
        <taxon>Agaricomycotina</taxon>
        <taxon>Tremellomycetes</taxon>
        <taxon>Trichosporonales</taxon>
        <taxon>Trichosporonaceae</taxon>
        <taxon>Cutaneotrichosporon</taxon>
    </lineage>
</organism>
<dbReference type="RefSeq" id="XP_060458493.1">
    <property type="nucleotide sequence ID" value="XM_060602061.1"/>
</dbReference>
<name>A0AA48QXC6_9TREE</name>
<proteinExistence type="predicted"/>
<evidence type="ECO:0000313" key="2">
    <source>
        <dbReference type="EMBL" id="BEI93228.1"/>
    </source>
</evidence>
<evidence type="ECO:0000313" key="3">
    <source>
        <dbReference type="Proteomes" id="UP001233271"/>
    </source>
</evidence>
<dbReference type="Proteomes" id="UP001233271">
    <property type="component" value="Chromosome 5"/>
</dbReference>
<feature type="compositionally biased region" description="Pro residues" evidence="1">
    <location>
        <begin position="1"/>
        <end position="12"/>
    </location>
</feature>
<feature type="region of interest" description="Disordered" evidence="1">
    <location>
        <begin position="1"/>
        <end position="40"/>
    </location>
</feature>
<accession>A0AA48QXC6</accession>
<protein>
    <submittedName>
        <fullName evidence="2">Uncharacterized protein</fullName>
    </submittedName>
</protein>
<keyword evidence="3" id="KW-1185">Reference proteome</keyword>
<dbReference type="GeneID" id="85497098"/>
<reference evidence="2" key="1">
    <citation type="journal article" date="2023" name="BMC Genomics">
        <title>Chromosome-level genome assemblies of Cutaneotrichosporon spp. (Trichosporonales, Basidiomycota) reveal imbalanced evolution between nucleotide sequences and chromosome synteny.</title>
        <authorList>
            <person name="Kobayashi Y."/>
            <person name="Kayamori A."/>
            <person name="Aoki K."/>
            <person name="Shiwa Y."/>
            <person name="Matsutani M."/>
            <person name="Fujita N."/>
            <person name="Sugita T."/>
            <person name="Iwasaki W."/>
            <person name="Tanaka N."/>
            <person name="Takashima M."/>
        </authorList>
    </citation>
    <scope>NUCLEOTIDE SEQUENCE</scope>
    <source>
        <strain evidence="2">HIS019</strain>
    </source>
</reference>
<evidence type="ECO:0000256" key="1">
    <source>
        <dbReference type="SAM" id="MobiDB-lite"/>
    </source>
</evidence>
<dbReference type="EMBL" id="AP028216">
    <property type="protein sequence ID" value="BEI93228.1"/>
    <property type="molecule type" value="Genomic_DNA"/>
</dbReference>
<dbReference type="KEGG" id="ccac:CcaHIS019_0508560"/>
<gene>
    <name evidence="2" type="ORF">CcaverHIS019_0508560</name>
</gene>